<sequence>MNRSELMQAFLAEVDEQLQQLEQDILHLEQEGESDRVIQNIFRTAHTLKGSSAAMGFQGMKSLTHEMENVLDKIRNRKLLITPQAVDILFECLDCLGVLKREIETIGTANTDTSDIVLKLRQLADGSLAPKVSQSFICQVVISPVCEMKTARAYIVYNELLEYGKVLSTEPNIHDIVDENNIECITYVIESDLNAELLESKIRGLLDIEQVTCYPANSKPQNVLAPVSLELMSMLSETSELQAISSKKEEEGYRKSGQTIRVDVERLETLMNLVGELVIDQTRISQVSGVLRDKYNSEEALDDLEQVSNHITRVISELQESVMKTRMLPIEQLFNRFPRMVRDLSQTLGKDIELLISGKETELDRTVIEEIGDPLIHLIRNSVDHGIESKEVRHQAGKPVKGTVRMSASHQENQVVITVEDDGGGIRADKMRDSAVEKGVISTQMAEGLSDKESVQLIFEPGFSTASEISDVSGRGVGMDIVRSHIEKLNGLIDVDTRPGEGTKFTIKLPLTLAILRGLLIKLNELTYALPMSSVIEIVRIPHNEIHSVKSQAVVKFREKALPILWLHDHFAIPRNKRKSENVFLVVVGAGEKRLGLIVDELIGNQEIVVKSIGSYIGKVEGVSGATILGDGSVALILDITGILKLASVQESALHEREEVLIAKVV</sequence>
<keyword evidence="5" id="KW-0963">Cytoplasm</keyword>
<dbReference type="InterPro" id="IPR037006">
    <property type="entry name" value="CheA-like_homodim_sf"/>
</dbReference>
<dbReference type="InterPro" id="IPR004105">
    <property type="entry name" value="CheA-like_dim"/>
</dbReference>
<evidence type="ECO:0000256" key="1">
    <source>
        <dbReference type="ARBA" id="ARBA00000085"/>
    </source>
</evidence>
<accession>A0ABX0JAN1</accession>
<comment type="subcellular location">
    <subcellularLocation>
        <location evidence="2">Cytoplasm</location>
    </subcellularLocation>
</comment>
<evidence type="ECO:0000256" key="3">
    <source>
        <dbReference type="ARBA" id="ARBA00012438"/>
    </source>
</evidence>
<keyword evidence="7 14" id="KW-0597">Phosphoprotein</keyword>
<dbReference type="CDD" id="cd00088">
    <property type="entry name" value="HPT"/>
    <property type="match status" value="1"/>
</dbReference>
<comment type="caution">
    <text evidence="19">The sequence shown here is derived from an EMBL/GenBank/DDBJ whole genome shotgun (WGS) entry which is preliminary data.</text>
</comment>
<keyword evidence="8" id="KW-0808">Transferase</keyword>
<dbReference type="PRINTS" id="PR00344">
    <property type="entry name" value="BCTRLSENSOR"/>
</dbReference>
<dbReference type="SMART" id="SM00073">
    <property type="entry name" value="HPT"/>
    <property type="match status" value="1"/>
</dbReference>
<dbReference type="SUPFAM" id="SSF55052">
    <property type="entry name" value="CheY-binding domain of CheA"/>
    <property type="match status" value="1"/>
</dbReference>
<dbReference type="Proteomes" id="UP001165962">
    <property type="component" value="Unassembled WGS sequence"/>
</dbReference>
<dbReference type="Pfam" id="PF01584">
    <property type="entry name" value="CheW"/>
    <property type="match status" value="1"/>
</dbReference>
<protein>
    <recommendedName>
        <fullName evidence="4">Chemotaxis protein CheA</fullName>
        <ecNumber evidence="3">2.7.13.3</ecNumber>
    </recommendedName>
</protein>
<evidence type="ECO:0000256" key="14">
    <source>
        <dbReference type="PROSITE-ProRule" id="PRU00110"/>
    </source>
</evidence>
<dbReference type="InterPro" id="IPR004358">
    <property type="entry name" value="Sig_transdc_His_kin-like_C"/>
</dbReference>
<evidence type="ECO:0000256" key="12">
    <source>
        <dbReference type="ARBA" id="ARBA00023012"/>
    </source>
</evidence>
<evidence type="ECO:0000256" key="7">
    <source>
        <dbReference type="ARBA" id="ARBA00022553"/>
    </source>
</evidence>
<dbReference type="Gene3D" id="1.10.287.560">
    <property type="entry name" value="Histidine kinase CheA-like, homodimeric domain"/>
    <property type="match status" value="1"/>
</dbReference>
<keyword evidence="12" id="KW-0902">Two-component regulatory system</keyword>
<evidence type="ECO:0000259" key="17">
    <source>
        <dbReference type="PROSITE" id="PS50851"/>
    </source>
</evidence>
<dbReference type="Gene3D" id="1.20.120.160">
    <property type="entry name" value="HPT domain"/>
    <property type="match status" value="1"/>
</dbReference>
<evidence type="ECO:0000256" key="9">
    <source>
        <dbReference type="ARBA" id="ARBA00022741"/>
    </source>
</evidence>
<dbReference type="InterPro" id="IPR037052">
    <property type="entry name" value="CheA-like_P2_sf"/>
</dbReference>
<keyword evidence="6" id="KW-0145">Chemotaxis</keyword>
<keyword evidence="20" id="KW-1185">Reference proteome</keyword>
<dbReference type="InterPro" id="IPR035891">
    <property type="entry name" value="CheY-binding_CheA"/>
</dbReference>
<evidence type="ECO:0000256" key="11">
    <source>
        <dbReference type="ARBA" id="ARBA00022840"/>
    </source>
</evidence>
<dbReference type="SUPFAM" id="SSF55874">
    <property type="entry name" value="ATPase domain of HSP90 chaperone/DNA topoisomerase II/histidine kinase"/>
    <property type="match status" value="1"/>
</dbReference>
<dbReference type="Pfam" id="PF02518">
    <property type="entry name" value="HATPase_c"/>
    <property type="match status" value="1"/>
</dbReference>
<dbReference type="InterPro" id="IPR036097">
    <property type="entry name" value="HisK_dim/P_sf"/>
</dbReference>
<name>A0ABX0JAN1_9BACL</name>
<proteinExistence type="predicted"/>
<dbReference type="SMART" id="SM00387">
    <property type="entry name" value="HATPase_c"/>
    <property type="match status" value="1"/>
</dbReference>
<dbReference type="Gene3D" id="2.30.30.40">
    <property type="entry name" value="SH3 Domains"/>
    <property type="match status" value="1"/>
</dbReference>
<evidence type="ECO:0000256" key="8">
    <source>
        <dbReference type="ARBA" id="ARBA00022679"/>
    </source>
</evidence>
<keyword evidence="9" id="KW-0547">Nucleotide-binding</keyword>
<dbReference type="PROSITE" id="PS50894">
    <property type="entry name" value="HPT"/>
    <property type="match status" value="1"/>
</dbReference>
<dbReference type="SUPFAM" id="SSF47384">
    <property type="entry name" value="Homodimeric domain of signal transducing histidine kinase"/>
    <property type="match status" value="1"/>
</dbReference>
<dbReference type="InterPro" id="IPR005467">
    <property type="entry name" value="His_kinase_dom"/>
</dbReference>
<dbReference type="EMBL" id="JAAOIW010000009">
    <property type="protein sequence ID" value="NHN32811.1"/>
    <property type="molecule type" value="Genomic_DNA"/>
</dbReference>
<gene>
    <name evidence="19" type="ORF">G9U52_23605</name>
</gene>
<feature type="coiled-coil region" evidence="15">
    <location>
        <begin position="4"/>
        <end position="31"/>
    </location>
</feature>
<evidence type="ECO:0000259" key="16">
    <source>
        <dbReference type="PROSITE" id="PS50109"/>
    </source>
</evidence>
<dbReference type="SUPFAM" id="SSF50341">
    <property type="entry name" value="CheW-like"/>
    <property type="match status" value="1"/>
</dbReference>
<evidence type="ECO:0000256" key="13">
    <source>
        <dbReference type="ARBA" id="ARBA00035100"/>
    </source>
</evidence>
<dbReference type="InterPro" id="IPR051315">
    <property type="entry name" value="Bact_Chemotaxis_CheA"/>
</dbReference>
<dbReference type="InterPro" id="IPR008207">
    <property type="entry name" value="Sig_transdc_His_kin_Hpt_dom"/>
</dbReference>
<dbReference type="PANTHER" id="PTHR43395:SF10">
    <property type="entry name" value="CHEMOTAXIS PROTEIN CHEA"/>
    <property type="match status" value="1"/>
</dbReference>
<evidence type="ECO:0000256" key="2">
    <source>
        <dbReference type="ARBA" id="ARBA00004496"/>
    </source>
</evidence>
<dbReference type="CDD" id="cd16916">
    <property type="entry name" value="HATPase_CheA-like"/>
    <property type="match status" value="1"/>
</dbReference>
<comment type="catalytic activity">
    <reaction evidence="1">
        <text>ATP + protein L-histidine = ADP + protein N-phospho-L-histidine.</text>
        <dbReference type="EC" id="2.7.13.3"/>
    </reaction>
</comment>
<dbReference type="InterPro" id="IPR036890">
    <property type="entry name" value="HATPase_C_sf"/>
</dbReference>
<feature type="domain" description="CheW-like" evidence="17">
    <location>
        <begin position="515"/>
        <end position="649"/>
    </location>
</feature>
<dbReference type="PROSITE" id="PS50851">
    <property type="entry name" value="CHEW"/>
    <property type="match status" value="1"/>
</dbReference>
<feature type="domain" description="Histidine kinase" evidence="16">
    <location>
        <begin position="272"/>
        <end position="513"/>
    </location>
</feature>
<evidence type="ECO:0000256" key="4">
    <source>
        <dbReference type="ARBA" id="ARBA00021495"/>
    </source>
</evidence>
<dbReference type="SMART" id="SM01231">
    <property type="entry name" value="H-kinase_dim"/>
    <property type="match status" value="1"/>
</dbReference>
<dbReference type="Gene3D" id="3.30.565.10">
    <property type="entry name" value="Histidine kinase-like ATPase, C-terminal domain"/>
    <property type="match status" value="1"/>
</dbReference>
<dbReference type="SUPFAM" id="SSF47226">
    <property type="entry name" value="Histidine-containing phosphotransfer domain, HPT domain"/>
    <property type="match status" value="1"/>
</dbReference>
<feature type="domain" description="HPt" evidence="18">
    <location>
        <begin position="1"/>
        <end position="106"/>
    </location>
</feature>
<dbReference type="EC" id="2.7.13.3" evidence="3"/>
<dbReference type="SMART" id="SM00260">
    <property type="entry name" value="CheW"/>
    <property type="match status" value="1"/>
</dbReference>
<comment type="function">
    <text evidence="13">Involved in the transmission of sensory signals from the chemoreceptors to the flagellar motors. CheA is autophosphorylated; it can transfer its phosphate group to either CheB or CheY.</text>
</comment>
<dbReference type="CDD" id="cd00731">
    <property type="entry name" value="CheA_reg"/>
    <property type="match status" value="1"/>
</dbReference>
<evidence type="ECO:0000256" key="5">
    <source>
        <dbReference type="ARBA" id="ARBA00022490"/>
    </source>
</evidence>
<evidence type="ECO:0000259" key="18">
    <source>
        <dbReference type="PROSITE" id="PS50894"/>
    </source>
</evidence>
<dbReference type="Pfam" id="PF07194">
    <property type="entry name" value="P2"/>
    <property type="match status" value="1"/>
</dbReference>
<evidence type="ECO:0000256" key="10">
    <source>
        <dbReference type="ARBA" id="ARBA00022777"/>
    </source>
</evidence>
<dbReference type="Gene3D" id="3.30.70.1110">
    <property type="entry name" value="Histidine kinase CheA-like, P2 response regulator-binding domain"/>
    <property type="match status" value="1"/>
</dbReference>
<keyword evidence="11" id="KW-0067">ATP-binding</keyword>
<keyword evidence="10" id="KW-0418">Kinase</keyword>
<dbReference type="RefSeq" id="WP_166153105.1">
    <property type="nucleotide sequence ID" value="NZ_JAAOIW010000009.1"/>
</dbReference>
<dbReference type="Pfam" id="PF02895">
    <property type="entry name" value="H-kinase_dim"/>
    <property type="match status" value="1"/>
</dbReference>
<dbReference type="InterPro" id="IPR003594">
    <property type="entry name" value="HATPase_dom"/>
</dbReference>
<dbReference type="Pfam" id="PF01627">
    <property type="entry name" value="Hpt"/>
    <property type="match status" value="1"/>
</dbReference>
<evidence type="ECO:0000313" key="19">
    <source>
        <dbReference type="EMBL" id="NHN32811.1"/>
    </source>
</evidence>
<keyword evidence="15" id="KW-0175">Coiled coil</keyword>
<feature type="modified residue" description="Phosphohistidine" evidence="14">
    <location>
        <position position="46"/>
    </location>
</feature>
<evidence type="ECO:0000313" key="20">
    <source>
        <dbReference type="Proteomes" id="UP001165962"/>
    </source>
</evidence>
<evidence type="ECO:0000256" key="15">
    <source>
        <dbReference type="SAM" id="Coils"/>
    </source>
</evidence>
<dbReference type="PROSITE" id="PS50109">
    <property type="entry name" value="HIS_KIN"/>
    <property type="match status" value="1"/>
</dbReference>
<dbReference type="InterPro" id="IPR036061">
    <property type="entry name" value="CheW-like_dom_sf"/>
</dbReference>
<organism evidence="19 20">
    <name type="scientific">Paenibacillus agricola</name>
    <dbReference type="NCBI Taxonomy" id="2716264"/>
    <lineage>
        <taxon>Bacteria</taxon>
        <taxon>Bacillati</taxon>
        <taxon>Bacillota</taxon>
        <taxon>Bacilli</taxon>
        <taxon>Bacillales</taxon>
        <taxon>Paenibacillaceae</taxon>
        <taxon>Paenibacillus</taxon>
    </lineage>
</organism>
<evidence type="ECO:0000256" key="6">
    <source>
        <dbReference type="ARBA" id="ARBA00022500"/>
    </source>
</evidence>
<dbReference type="InterPro" id="IPR002545">
    <property type="entry name" value="CheW-lke_dom"/>
</dbReference>
<dbReference type="PANTHER" id="PTHR43395">
    <property type="entry name" value="SENSOR HISTIDINE KINASE CHEA"/>
    <property type="match status" value="1"/>
</dbReference>
<reference evidence="19" key="1">
    <citation type="submission" date="2020-03" db="EMBL/GenBank/DDBJ databases">
        <title>Draft sequencing of Paenibacilllus sp. S3N08.</title>
        <authorList>
            <person name="Kim D.-U."/>
        </authorList>
    </citation>
    <scope>NUCLEOTIDE SEQUENCE</scope>
    <source>
        <strain evidence="19">S3N08</strain>
    </source>
</reference>
<dbReference type="InterPro" id="IPR010808">
    <property type="entry name" value="CheA_P2-bd"/>
</dbReference>
<dbReference type="InterPro" id="IPR036641">
    <property type="entry name" value="HPT_dom_sf"/>
</dbReference>